<keyword evidence="3" id="KW-0807">Transducer</keyword>
<name>A0A327YJD8_9RHOB</name>
<organism evidence="8 9">
    <name type="scientific">Salipiger aestuarii</name>
    <dbReference type="NCBI Taxonomy" id="568098"/>
    <lineage>
        <taxon>Bacteria</taxon>
        <taxon>Pseudomonadati</taxon>
        <taxon>Pseudomonadota</taxon>
        <taxon>Alphaproteobacteria</taxon>
        <taxon>Rhodobacterales</taxon>
        <taxon>Roseobacteraceae</taxon>
        <taxon>Salipiger</taxon>
    </lineage>
</organism>
<dbReference type="GO" id="GO:0006935">
    <property type="term" value="P:chemotaxis"/>
    <property type="evidence" value="ECO:0007669"/>
    <property type="project" value="UniProtKB-KW"/>
</dbReference>
<dbReference type="AlphaFoldDB" id="A0A327YJD8"/>
<dbReference type="PANTHER" id="PTHR43531:SF11">
    <property type="entry name" value="METHYL-ACCEPTING CHEMOTAXIS PROTEIN 3"/>
    <property type="match status" value="1"/>
</dbReference>
<evidence type="ECO:0000256" key="1">
    <source>
        <dbReference type="ARBA" id="ARBA00022500"/>
    </source>
</evidence>
<dbReference type="SUPFAM" id="SSF58104">
    <property type="entry name" value="Methyl-accepting chemotaxis protein (MCP) signaling domain"/>
    <property type="match status" value="1"/>
</dbReference>
<dbReference type="InterPro" id="IPR004089">
    <property type="entry name" value="MCPsignal_dom"/>
</dbReference>
<dbReference type="PROSITE" id="PS50885">
    <property type="entry name" value="HAMP"/>
    <property type="match status" value="1"/>
</dbReference>
<feature type="transmembrane region" description="Helical" evidence="5">
    <location>
        <begin position="67"/>
        <end position="85"/>
    </location>
</feature>
<evidence type="ECO:0000259" key="7">
    <source>
        <dbReference type="PROSITE" id="PS50885"/>
    </source>
</evidence>
<dbReference type="OrthoDB" id="354287at2"/>
<feature type="domain" description="HAMP" evidence="7">
    <location>
        <begin position="202"/>
        <end position="254"/>
    </location>
</feature>
<dbReference type="PANTHER" id="PTHR43531">
    <property type="entry name" value="PROTEIN ICFG"/>
    <property type="match status" value="1"/>
</dbReference>
<dbReference type="RefSeq" id="WP_111549884.1">
    <property type="nucleotide sequence ID" value="NZ_LIQE01000007.1"/>
</dbReference>
<dbReference type="GO" id="GO:0004888">
    <property type="term" value="F:transmembrane signaling receptor activity"/>
    <property type="evidence" value="ECO:0007669"/>
    <property type="project" value="InterPro"/>
</dbReference>
<dbReference type="InterPro" id="IPR003660">
    <property type="entry name" value="HAMP_dom"/>
</dbReference>
<proteinExistence type="inferred from homology"/>
<evidence type="ECO:0000313" key="8">
    <source>
        <dbReference type="EMBL" id="RAK20316.1"/>
    </source>
</evidence>
<feature type="domain" description="Methyl-accepting transducer" evidence="6">
    <location>
        <begin position="259"/>
        <end position="488"/>
    </location>
</feature>
<evidence type="ECO:0000256" key="2">
    <source>
        <dbReference type="ARBA" id="ARBA00029447"/>
    </source>
</evidence>
<feature type="transmembrane region" description="Helical" evidence="5">
    <location>
        <begin position="41"/>
        <end position="60"/>
    </location>
</feature>
<feature type="transmembrane region" description="Helical" evidence="5">
    <location>
        <begin position="148"/>
        <end position="167"/>
    </location>
</feature>
<dbReference type="InterPro" id="IPR004090">
    <property type="entry name" value="Chemotax_Me-accpt_rcpt"/>
</dbReference>
<evidence type="ECO:0000256" key="3">
    <source>
        <dbReference type="PROSITE-ProRule" id="PRU00284"/>
    </source>
</evidence>
<dbReference type="EMBL" id="QLMG01000006">
    <property type="protein sequence ID" value="RAK20316.1"/>
    <property type="molecule type" value="Genomic_DNA"/>
</dbReference>
<keyword evidence="9" id="KW-1185">Reference proteome</keyword>
<evidence type="ECO:0000256" key="4">
    <source>
        <dbReference type="SAM" id="Coils"/>
    </source>
</evidence>
<comment type="similarity">
    <text evidence="2">Belongs to the methyl-accepting chemotaxis (MCP) protein family.</text>
</comment>
<feature type="coiled-coil region" evidence="4">
    <location>
        <begin position="239"/>
        <end position="266"/>
    </location>
</feature>
<dbReference type="SMART" id="SM00283">
    <property type="entry name" value="MA"/>
    <property type="match status" value="1"/>
</dbReference>
<dbReference type="InterPro" id="IPR051310">
    <property type="entry name" value="MCP_chemotaxis"/>
</dbReference>
<gene>
    <name evidence="8" type="ORF">ATI53_100694</name>
</gene>
<keyword evidence="5" id="KW-0472">Membrane</keyword>
<feature type="coiled-coil region" evidence="4">
    <location>
        <begin position="176"/>
        <end position="203"/>
    </location>
</feature>
<accession>A0A327YJD8</accession>
<dbReference type="Pfam" id="PF00015">
    <property type="entry name" value="MCPsignal"/>
    <property type="match status" value="1"/>
</dbReference>
<dbReference type="CDD" id="cd11386">
    <property type="entry name" value="MCP_signal"/>
    <property type="match status" value="1"/>
</dbReference>
<feature type="transmembrane region" description="Helical" evidence="5">
    <location>
        <begin position="114"/>
        <end position="136"/>
    </location>
</feature>
<comment type="caution">
    <text evidence="8">The sequence shown here is derived from an EMBL/GenBank/DDBJ whole genome shotgun (WGS) entry which is preliminary data.</text>
</comment>
<dbReference type="GO" id="GO:0016020">
    <property type="term" value="C:membrane"/>
    <property type="evidence" value="ECO:0007669"/>
    <property type="project" value="InterPro"/>
</dbReference>
<evidence type="ECO:0000256" key="5">
    <source>
        <dbReference type="SAM" id="Phobius"/>
    </source>
</evidence>
<keyword evidence="4" id="KW-0175">Coiled coil</keyword>
<dbReference type="Proteomes" id="UP000249165">
    <property type="component" value="Unassembled WGS sequence"/>
</dbReference>
<keyword evidence="5" id="KW-0812">Transmembrane</keyword>
<keyword evidence="1" id="KW-0145">Chemotaxis</keyword>
<dbReference type="PRINTS" id="PR00260">
    <property type="entry name" value="CHEMTRNSDUCR"/>
</dbReference>
<evidence type="ECO:0000313" key="9">
    <source>
        <dbReference type="Proteomes" id="UP000249165"/>
    </source>
</evidence>
<protein>
    <submittedName>
        <fullName evidence="8">Methyl-accepting chemotaxis protein</fullName>
    </submittedName>
</protein>
<dbReference type="PROSITE" id="PS50111">
    <property type="entry name" value="CHEMOTAXIS_TRANSDUC_2"/>
    <property type="match status" value="1"/>
</dbReference>
<reference evidence="8 9" key="1">
    <citation type="submission" date="2018-06" db="EMBL/GenBank/DDBJ databases">
        <title>Genomic Encyclopedia of Archaeal and Bacterial Type Strains, Phase II (KMG-II): from individual species to whole genera.</title>
        <authorList>
            <person name="Goeker M."/>
        </authorList>
    </citation>
    <scope>NUCLEOTIDE SEQUENCE [LARGE SCALE GENOMIC DNA]</scope>
    <source>
        <strain evidence="8 9">DSM 22011</strain>
    </source>
</reference>
<dbReference type="Gene3D" id="1.10.287.950">
    <property type="entry name" value="Methyl-accepting chemotaxis protein"/>
    <property type="match status" value="1"/>
</dbReference>
<keyword evidence="5" id="KW-1133">Transmembrane helix</keyword>
<evidence type="ECO:0000259" key="6">
    <source>
        <dbReference type="PROSITE" id="PS50111"/>
    </source>
</evidence>
<dbReference type="GO" id="GO:0007165">
    <property type="term" value="P:signal transduction"/>
    <property type="evidence" value="ECO:0007669"/>
    <property type="project" value="UniProtKB-KW"/>
</dbReference>
<feature type="transmembrane region" description="Helical" evidence="5">
    <location>
        <begin position="91"/>
        <end position="107"/>
    </location>
</feature>
<sequence length="514" mass="55511">MIPMLLDRIQKMPEALLVSLLGMMVLPVNFASDLYLGLSNMPATASAVVLVGMALLSIRMNTRLRDFVVTTAVLAEVMILTAVYQMHPWQIDTHMIYFVMLAGISAMNRVSVMLYGAGLVAVHHVALTVFFPSLVYPSVDFIEGVMRTSLHAGVVIMETVILTLSILQRNIATRRIEESREMLADESHKAAEARSRAEAAERETREVVTLFNDHLHRLADRDLSYKIEKPLPEAFEPLRRDFNQAVTQLEQAISGANKKALDFEEEARGLESVTGDLSGRSEQQANDLSSAAQHMSAMTRALGGTAEQAGAASERALVARESAEHGGAVTNDAIQAMHLIEQSSSEVGKIMDLIDDISFQTNLLSLNAGVEAARAGEAGKGFAVVASEVRQLAQRTSEAAAGVKTLILVSEEQVTNGARLVNEAGARLSAIVEEVSAVSAMISKIRDESHGQSKGMGDLSATLARLDSETQDTAGLSEEMAALGLRIRGHARGLLGDMGVFHLPQDDEAQRRKA</sequence>